<dbReference type="PANTHER" id="PTHR11474:SF126">
    <property type="entry name" value="TYROSINASE-LIKE PROTEIN TYR-1-RELATED"/>
    <property type="match status" value="1"/>
</dbReference>
<dbReference type="PANTHER" id="PTHR11474">
    <property type="entry name" value="TYROSINASE FAMILY MEMBER"/>
    <property type="match status" value="1"/>
</dbReference>
<organism evidence="5 6">
    <name type="scientific">Gomphillus americanus</name>
    <dbReference type="NCBI Taxonomy" id="1940652"/>
    <lineage>
        <taxon>Eukaryota</taxon>
        <taxon>Fungi</taxon>
        <taxon>Dikarya</taxon>
        <taxon>Ascomycota</taxon>
        <taxon>Pezizomycotina</taxon>
        <taxon>Lecanoromycetes</taxon>
        <taxon>OSLEUM clade</taxon>
        <taxon>Ostropomycetidae</taxon>
        <taxon>Ostropales</taxon>
        <taxon>Graphidaceae</taxon>
        <taxon>Gomphilloideae</taxon>
        <taxon>Gomphillus</taxon>
    </lineage>
</organism>
<keyword evidence="2" id="KW-0186">Copper</keyword>
<evidence type="ECO:0000256" key="1">
    <source>
        <dbReference type="ARBA" id="ARBA00022723"/>
    </source>
</evidence>
<evidence type="ECO:0000256" key="3">
    <source>
        <dbReference type="SAM" id="Phobius"/>
    </source>
</evidence>
<dbReference type="PROSITE" id="PS00498">
    <property type="entry name" value="TYROSINASE_2"/>
    <property type="match status" value="1"/>
</dbReference>
<dbReference type="InterPro" id="IPR008922">
    <property type="entry name" value="Di-copper_centre_dom_sf"/>
</dbReference>
<dbReference type="PRINTS" id="PR00092">
    <property type="entry name" value="TYROSINASE"/>
</dbReference>
<keyword evidence="3" id="KW-0472">Membrane</keyword>
<accession>A0A8H3I335</accession>
<evidence type="ECO:0000313" key="6">
    <source>
        <dbReference type="Proteomes" id="UP000664169"/>
    </source>
</evidence>
<proteinExistence type="predicted"/>
<feature type="domain" description="Tyrosinase copper-binding" evidence="4">
    <location>
        <begin position="305"/>
        <end position="316"/>
    </location>
</feature>
<dbReference type="AlphaFoldDB" id="A0A8H3I335"/>
<evidence type="ECO:0000256" key="2">
    <source>
        <dbReference type="ARBA" id="ARBA00023008"/>
    </source>
</evidence>
<dbReference type="Pfam" id="PF00264">
    <property type="entry name" value="Tyrosinase"/>
    <property type="match status" value="1"/>
</dbReference>
<dbReference type="Proteomes" id="UP000664169">
    <property type="component" value="Unassembled WGS sequence"/>
</dbReference>
<dbReference type="SUPFAM" id="SSF48056">
    <property type="entry name" value="Di-copper centre-containing domain"/>
    <property type="match status" value="1"/>
</dbReference>
<evidence type="ECO:0000313" key="5">
    <source>
        <dbReference type="EMBL" id="CAF9905455.1"/>
    </source>
</evidence>
<sequence length="378" mass="43416">MVSPSTVEATKYTTVKQSDTSEEDIEKVESIIEEQYEPSSQLRPAYKNLFVVSLLLCAIVVSFLGGIFGGETLHKIETYREGDSIEGTKDNSCQGPVLRREWRSLAAEEKRSYLKAAKCLTEVPSTLGLNQSHHDDFAWVHKKIGETSHDAAMFIAWHRYFIHAYEKALQTSCDFKGHLAYWDWTLDWEDITKAPVWSSDLGFGGDGNRQHEQNLLNAHCVTDGPFANLNIPYIEDIYYPHCLSRGFETKYNLSIQGEFLRPEYIEKLLANDDYEEFNLGMEHGPHIAIPKSVNGDFSVHTAPFDPVFFLHHTQLDRTWWRWQQRDPPRRLYQYKGASTTDSKINATINDKLDLGDLMPPVEVSQILRTDTAFLCYKY</sequence>
<keyword evidence="3" id="KW-0812">Transmembrane</keyword>
<name>A0A8H3I335_9LECA</name>
<dbReference type="Gene3D" id="1.10.1280.10">
    <property type="entry name" value="Di-copper center containing domain from catechol oxidase"/>
    <property type="match status" value="1"/>
</dbReference>
<gene>
    <name evidence="5" type="ORF">GOMPHAMPRED_003190</name>
</gene>
<evidence type="ECO:0000259" key="4">
    <source>
        <dbReference type="PROSITE" id="PS00498"/>
    </source>
</evidence>
<dbReference type="GO" id="GO:0046872">
    <property type="term" value="F:metal ion binding"/>
    <property type="evidence" value="ECO:0007669"/>
    <property type="project" value="UniProtKB-KW"/>
</dbReference>
<keyword evidence="6" id="KW-1185">Reference proteome</keyword>
<dbReference type="GO" id="GO:0016491">
    <property type="term" value="F:oxidoreductase activity"/>
    <property type="evidence" value="ECO:0007669"/>
    <property type="project" value="InterPro"/>
</dbReference>
<comment type="caution">
    <text evidence="5">The sequence shown here is derived from an EMBL/GenBank/DDBJ whole genome shotgun (WGS) entry which is preliminary data.</text>
</comment>
<dbReference type="InterPro" id="IPR050316">
    <property type="entry name" value="Tyrosinase/Hemocyanin"/>
</dbReference>
<feature type="transmembrane region" description="Helical" evidence="3">
    <location>
        <begin position="49"/>
        <end position="70"/>
    </location>
</feature>
<dbReference type="EMBL" id="CAJPDQ010000002">
    <property type="protein sequence ID" value="CAF9905455.1"/>
    <property type="molecule type" value="Genomic_DNA"/>
</dbReference>
<dbReference type="InterPro" id="IPR002227">
    <property type="entry name" value="Tyrosinase_Cu-bd"/>
</dbReference>
<protein>
    <recommendedName>
        <fullName evidence="4">Tyrosinase copper-binding domain-containing protein</fullName>
    </recommendedName>
</protein>
<dbReference type="OrthoDB" id="6132182at2759"/>
<keyword evidence="3" id="KW-1133">Transmembrane helix</keyword>
<keyword evidence="1" id="KW-0479">Metal-binding</keyword>
<reference evidence="5" key="1">
    <citation type="submission" date="2021-03" db="EMBL/GenBank/DDBJ databases">
        <authorList>
            <person name="Tagirdzhanova G."/>
        </authorList>
    </citation>
    <scope>NUCLEOTIDE SEQUENCE</scope>
</reference>